<dbReference type="Pfam" id="PF01944">
    <property type="entry name" value="SpoIIM"/>
    <property type="match status" value="1"/>
</dbReference>
<keyword evidence="1" id="KW-0812">Transmembrane</keyword>
<dbReference type="PANTHER" id="PTHR35337">
    <property type="entry name" value="SLR1478 PROTEIN"/>
    <property type="match status" value="1"/>
</dbReference>
<accession>A0A3B0VVQ9</accession>
<feature type="transmembrane region" description="Helical" evidence="1">
    <location>
        <begin position="175"/>
        <end position="195"/>
    </location>
</feature>
<proteinExistence type="predicted"/>
<feature type="transmembrane region" description="Helical" evidence="1">
    <location>
        <begin position="298"/>
        <end position="316"/>
    </location>
</feature>
<evidence type="ECO:0008006" key="3">
    <source>
        <dbReference type="Google" id="ProtNLM"/>
    </source>
</evidence>
<keyword evidence="1" id="KW-1133">Transmembrane helix</keyword>
<organism evidence="2">
    <name type="scientific">hydrothermal vent metagenome</name>
    <dbReference type="NCBI Taxonomy" id="652676"/>
    <lineage>
        <taxon>unclassified sequences</taxon>
        <taxon>metagenomes</taxon>
        <taxon>ecological metagenomes</taxon>
    </lineage>
</organism>
<evidence type="ECO:0000256" key="1">
    <source>
        <dbReference type="SAM" id="Phobius"/>
    </source>
</evidence>
<dbReference type="InterPro" id="IPR002798">
    <property type="entry name" value="SpoIIM-like"/>
</dbReference>
<feature type="transmembrane region" description="Helical" evidence="1">
    <location>
        <begin position="268"/>
        <end position="286"/>
    </location>
</feature>
<sequence length="323" mass="35668">MNAEQFYRTRQADWQQLTTLLDKSQQKVSQLTPEEVQKMGLLYRAVTSDLALAQREFPRHRVTTFLNQLVARGHAAIYQGEPLALRRLKHYLLVGFPAAFRDALPFFITAALLLIVPALIAGFLTNWQPDTSDWLLPAGVQELRPLIEDQELWTNIPIEERPYTSTFLMSNNIRVAFMAFGGGLTAGLFSLYILINNGLLLGGVTGLTAHYGVGFELWTFVIGHGVIELTAIFIAGGSGLMIGWAIIQPGLLKRGDALMLAARKAVRLVIGCVPILIIAGLIEGFISPNENIPWQVKWSVGLLTGILLYSYLFFAGRGSENVG</sequence>
<dbReference type="AlphaFoldDB" id="A0A3B0VVQ9"/>
<dbReference type="PANTHER" id="PTHR35337:SF1">
    <property type="entry name" value="SLR1478 PROTEIN"/>
    <property type="match status" value="1"/>
</dbReference>
<dbReference type="EMBL" id="UOEU01000818">
    <property type="protein sequence ID" value="VAW40949.1"/>
    <property type="molecule type" value="Genomic_DNA"/>
</dbReference>
<gene>
    <name evidence="2" type="ORF">MNBD_CHLOROFLEXI01-2080</name>
</gene>
<evidence type="ECO:0000313" key="2">
    <source>
        <dbReference type="EMBL" id="VAW40949.1"/>
    </source>
</evidence>
<reference evidence="2" key="1">
    <citation type="submission" date="2018-06" db="EMBL/GenBank/DDBJ databases">
        <authorList>
            <person name="Zhirakovskaya E."/>
        </authorList>
    </citation>
    <scope>NUCLEOTIDE SEQUENCE</scope>
</reference>
<feature type="transmembrane region" description="Helical" evidence="1">
    <location>
        <begin position="103"/>
        <end position="124"/>
    </location>
</feature>
<feature type="transmembrane region" description="Helical" evidence="1">
    <location>
        <begin position="215"/>
        <end position="247"/>
    </location>
</feature>
<protein>
    <recommendedName>
        <fullName evidence="3">Stage II sporulation protein M</fullName>
    </recommendedName>
</protein>
<keyword evidence="1" id="KW-0472">Membrane</keyword>
<name>A0A3B0VVQ9_9ZZZZ</name>